<keyword evidence="3" id="KW-0808">Transferase</keyword>
<dbReference type="EMBL" id="JACHOB010000001">
    <property type="protein sequence ID" value="MBB4658058.1"/>
    <property type="molecule type" value="Genomic_DNA"/>
</dbReference>
<dbReference type="PANTHER" id="PTHR38589:SF1">
    <property type="entry name" value="BLR0621 PROTEIN"/>
    <property type="match status" value="1"/>
</dbReference>
<dbReference type="UniPathway" id="UPA00219"/>
<feature type="active site" description="Nucleophile" evidence="7">
    <location>
        <position position="148"/>
    </location>
</feature>
<evidence type="ECO:0000256" key="2">
    <source>
        <dbReference type="ARBA" id="ARBA00005992"/>
    </source>
</evidence>
<gene>
    <name evidence="9" type="ORF">GGQ59_000558</name>
</gene>
<organism evidence="9 10">
    <name type="scientific">Parvularcula dongshanensis</name>
    <dbReference type="NCBI Taxonomy" id="1173995"/>
    <lineage>
        <taxon>Bacteria</taxon>
        <taxon>Pseudomonadati</taxon>
        <taxon>Pseudomonadota</taxon>
        <taxon>Alphaproteobacteria</taxon>
        <taxon>Parvularculales</taxon>
        <taxon>Parvularculaceae</taxon>
        <taxon>Parvularcula</taxon>
    </lineage>
</organism>
<evidence type="ECO:0000256" key="1">
    <source>
        <dbReference type="ARBA" id="ARBA00004752"/>
    </source>
</evidence>
<dbReference type="GO" id="GO:0016740">
    <property type="term" value="F:transferase activity"/>
    <property type="evidence" value="ECO:0007669"/>
    <property type="project" value="UniProtKB-KW"/>
</dbReference>
<sequence>MGFVLTTTHEDGTFGFLRGGNATFPCAFGRAGVTDRKREGDGATPLGRFRLRSCYWRPDRGARPSTGLPTIPIRKDLGWCDDPDSALYNRPVRLPFAGRHERMWREDRAYDLVVVLDQNIEPARPGGGSAVFWHLTKSDAAMTQTEGCVAVAPDAMRTLLARCDPATVMEIRSA</sequence>
<evidence type="ECO:0000256" key="4">
    <source>
        <dbReference type="ARBA" id="ARBA00022960"/>
    </source>
</evidence>
<dbReference type="Pfam" id="PF03734">
    <property type="entry name" value="YkuD"/>
    <property type="match status" value="1"/>
</dbReference>
<feature type="active site" description="Proton donor/acceptor" evidence="7">
    <location>
        <position position="134"/>
    </location>
</feature>
<comment type="pathway">
    <text evidence="1 7">Cell wall biogenesis; peptidoglycan biosynthesis.</text>
</comment>
<evidence type="ECO:0000256" key="6">
    <source>
        <dbReference type="ARBA" id="ARBA00023316"/>
    </source>
</evidence>
<dbReference type="SUPFAM" id="SSF141523">
    <property type="entry name" value="L,D-transpeptidase catalytic domain-like"/>
    <property type="match status" value="1"/>
</dbReference>
<dbReference type="AlphaFoldDB" id="A0A840I1I8"/>
<comment type="similarity">
    <text evidence="2">Belongs to the YkuD family.</text>
</comment>
<name>A0A840I1I8_9PROT</name>
<dbReference type="InterPro" id="IPR005490">
    <property type="entry name" value="LD_TPept_cat_dom"/>
</dbReference>
<keyword evidence="4 7" id="KW-0133">Cell shape</keyword>
<protein>
    <submittedName>
        <fullName evidence="9">L,D-peptidoglycan transpeptidase YkuD (ErfK/YbiS/YcfS/YnhG family)</fullName>
    </submittedName>
</protein>
<evidence type="ECO:0000313" key="10">
    <source>
        <dbReference type="Proteomes" id="UP000563524"/>
    </source>
</evidence>
<dbReference type="Proteomes" id="UP000563524">
    <property type="component" value="Unassembled WGS sequence"/>
</dbReference>
<keyword evidence="10" id="KW-1185">Reference proteome</keyword>
<dbReference type="PANTHER" id="PTHR38589">
    <property type="entry name" value="BLR0621 PROTEIN"/>
    <property type="match status" value="1"/>
</dbReference>
<proteinExistence type="inferred from homology"/>
<evidence type="ECO:0000259" key="8">
    <source>
        <dbReference type="PROSITE" id="PS52029"/>
    </source>
</evidence>
<accession>A0A840I1I8</accession>
<dbReference type="GO" id="GO:0009252">
    <property type="term" value="P:peptidoglycan biosynthetic process"/>
    <property type="evidence" value="ECO:0007669"/>
    <property type="project" value="UniProtKB-UniPathway"/>
</dbReference>
<evidence type="ECO:0000313" key="9">
    <source>
        <dbReference type="EMBL" id="MBB4658058.1"/>
    </source>
</evidence>
<dbReference type="PROSITE" id="PS52029">
    <property type="entry name" value="LD_TPASE"/>
    <property type="match status" value="1"/>
</dbReference>
<dbReference type="GO" id="GO:0004180">
    <property type="term" value="F:carboxypeptidase activity"/>
    <property type="evidence" value="ECO:0007669"/>
    <property type="project" value="UniProtKB-ARBA"/>
</dbReference>
<dbReference type="GO" id="GO:0008360">
    <property type="term" value="P:regulation of cell shape"/>
    <property type="evidence" value="ECO:0007669"/>
    <property type="project" value="UniProtKB-UniRule"/>
</dbReference>
<keyword evidence="6 7" id="KW-0961">Cell wall biogenesis/degradation</keyword>
<dbReference type="RefSeq" id="WP_183815617.1">
    <property type="nucleotide sequence ID" value="NZ_JACHOB010000001.1"/>
</dbReference>
<keyword evidence="5 7" id="KW-0573">Peptidoglycan synthesis</keyword>
<reference evidence="9 10" key="1">
    <citation type="submission" date="2020-08" db="EMBL/GenBank/DDBJ databases">
        <title>Genomic Encyclopedia of Type Strains, Phase IV (KMG-IV): sequencing the most valuable type-strain genomes for metagenomic binning, comparative biology and taxonomic classification.</title>
        <authorList>
            <person name="Goeker M."/>
        </authorList>
    </citation>
    <scope>NUCLEOTIDE SEQUENCE [LARGE SCALE GENOMIC DNA]</scope>
    <source>
        <strain evidence="9 10">DSM 102850</strain>
    </source>
</reference>
<feature type="domain" description="L,D-TPase catalytic" evidence="8">
    <location>
        <begin position="3"/>
        <end position="172"/>
    </location>
</feature>
<evidence type="ECO:0000256" key="3">
    <source>
        <dbReference type="ARBA" id="ARBA00022679"/>
    </source>
</evidence>
<evidence type="ECO:0000256" key="7">
    <source>
        <dbReference type="PROSITE-ProRule" id="PRU01373"/>
    </source>
</evidence>
<dbReference type="GO" id="GO:0071555">
    <property type="term" value="P:cell wall organization"/>
    <property type="evidence" value="ECO:0007669"/>
    <property type="project" value="UniProtKB-UniRule"/>
</dbReference>
<comment type="caution">
    <text evidence="9">The sequence shown here is derived from an EMBL/GenBank/DDBJ whole genome shotgun (WGS) entry which is preliminary data.</text>
</comment>
<dbReference type="InterPro" id="IPR038063">
    <property type="entry name" value="Transpep_catalytic_dom"/>
</dbReference>
<evidence type="ECO:0000256" key="5">
    <source>
        <dbReference type="ARBA" id="ARBA00022984"/>
    </source>
</evidence>